<evidence type="ECO:0000256" key="10">
    <source>
        <dbReference type="ARBA" id="ARBA00047538"/>
    </source>
</evidence>
<dbReference type="WBParaSite" id="TMUE_2000008014.2">
    <property type="protein sequence ID" value="TMUE_2000008014.2"/>
    <property type="gene ID" value="WBGene00291510"/>
</dbReference>
<comment type="catalytic activity">
    <reaction evidence="10">
        <text>N-hexadecanoyl-1-(9Z-octadecenoyl)-sn-glycero-3-phosphoethanolamine + H2O = N-hexadecanoylethanolamine + 1-(9Z-octadecenoyl)-sn-glycero-3-phosphate + H(+)</text>
        <dbReference type="Rhea" id="RHEA:53168"/>
        <dbReference type="ChEBI" id="CHEBI:15377"/>
        <dbReference type="ChEBI" id="CHEBI:15378"/>
        <dbReference type="ChEBI" id="CHEBI:71464"/>
        <dbReference type="ChEBI" id="CHEBI:74544"/>
        <dbReference type="ChEBI" id="CHEBI:85217"/>
    </reaction>
    <physiologicalReaction direction="left-to-right" evidence="10">
        <dbReference type="Rhea" id="RHEA:53169"/>
    </physiologicalReaction>
</comment>
<evidence type="ECO:0000256" key="8">
    <source>
        <dbReference type="ARBA" id="ARBA00036083"/>
    </source>
</evidence>
<accession>A0A5S6QLG1</accession>
<dbReference type="GO" id="GO:0005789">
    <property type="term" value="C:endoplasmic reticulum membrane"/>
    <property type="evidence" value="ECO:0007669"/>
    <property type="project" value="TreeGrafter"/>
</dbReference>
<dbReference type="Proteomes" id="UP000046395">
    <property type="component" value="Unassembled WGS sequence"/>
</dbReference>
<keyword evidence="7 13" id="KW-0472">Membrane</keyword>
<reference evidence="15" key="2">
    <citation type="submission" date="2014-03" db="EMBL/GenBank/DDBJ databases">
        <title>The whipworm genome and dual-species transcriptomics of an intimate host-pathogen interaction.</title>
        <authorList>
            <person name="Foth B.J."/>
            <person name="Tsai I.J."/>
            <person name="Reid A.J."/>
            <person name="Bancroft A.J."/>
            <person name="Nichol S."/>
            <person name="Tracey A."/>
            <person name="Holroyd N."/>
            <person name="Cotton J.A."/>
            <person name="Stanley E.J."/>
            <person name="Zarowiecki M."/>
            <person name="Liu J.Z."/>
            <person name="Huckvale T."/>
            <person name="Cooper P.J."/>
            <person name="Grencis R.K."/>
            <person name="Berriman M."/>
        </authorList>
    </citation>
    <scope>NUCLEOTIDE SEQUENCE [LARGE SCALE GENOMIC DNA]</scope>
    <source>
        <strain evidence="15">Edinburgh</strain>
    </source>
</reference>
<comment type="catalytic activity">
    <reaction evidence="9">
        <text>N-(5Z,8Z,11Z,14Z-eicosatetraenoyl)-1-(9Z-octadecenoyl)-sn-glycero-3-phosphoethanolamine + H2O = N-(5Z,8Z,11Z,14Z-eicosatetraenoyl)-ethanolamine + 1-(9Z-octadecenoyl)-sn-glycero-3-phosphate + H(+)</text>
        <dbReference type="Rhea" id="RHEA:45544"/>
        <dbReference type="ChEBI" id="CHEBI:2700"/>
        <dbReference type="ChEBI" id="CHEBI:15377"/>
        <dbReference type="ChEBI" id="CHEBI:15378"/>
        <dbReference type="ChEBI" id="CHEBI:74544"/>
        <dbReference type="ChEBI" id="CHEBI:85223"/>
    </reaction>
    <physiologicalReaction direction="left-to-right" evidence="9">
        <dbReference type="Rhea" id="RHEA:45545"/>
    </physiologicalReaction>
</comment>
<dbReference type="STRING" id="70415.A0A5S6QLG1"/>
<comment type="subcellular location">
    <subcellularLocation>
        <location evidence="1">Membrane</location>
    </subcellularLocation>
</comment>
<keyword evidence="5 13" id="KW-1133">Transmembrane helix</keyword>
<evidence type="ECO:0000256" key="2">
    <source>
        <dbReference type="ARBA" id="ARBA00007277"/>
    </source>
</evidence>
<dbReference type="PROSITE" id="PS51704">
    <property type="entry name" value="GP_PDE"/>
    <property type="match status" value="1"/>
</dbReference>
<comment type="catalytic activity">
    <reaction evidence="8">
        <text>1-O-hexadecyl-sn-glycero-3-phosphocholine + H2O = 1-O-hexadecyl-sn-glycero-3-phosphate + choline + H(+)</text>
        <dbReference type="Rhea" id="RHEA:41143"/>
        <dbReference type="ChEBI" id="CHEBI:15354"/>
        <dbReference type="ChEBI" id="CHEBI:15377"/>
        <dbReference type="ChEBI" id="CHEBI:15378"/>
        <dbReference type="ChEBI" id="CHEBI:64496"/>
        <dbReference type="ChEBI" id="CHEBI:77580"/>
    </reaction>
    <physiologicalReaction direction="left-to-right" evidence="8">
        <dbReference type="Rhea" id="RHEA:41144"/>
    </physiologicalReaction>
</comment>
<feature type="domain" description="GP-PDE" evidence="14">
    <location>
        <begin position="42"/>
        <end position="317"/>
    </location>
</feature>
<evidence type="ECO:0000256" key="3">
    <source>
        <dbReference type="ARBA" id="ARBA00022692"/>
    </source>
</evidence>
<evidence type="ECO:0000256" key="4">
    <source>
        <dbReference type="ARBA" id="ARBA00022801"/>
    </source>
</evidence>
<dbReference type="Gene3D" id="3.20.20.190">
    <property type="entry name" value="Phosphatidylinositol (PI) phosphodiesterase"/>
    <property type="match status" value="1"/>
</dbReference>
<keyword evidence="3 13" id="KW-0812">Transmembrane</keyword>
<dbReference type="PANTHER" id="PTHR42758:SF2">
    <property type="entry name" value="PHOSPHATIDYLGLYCEROL PHOSPHOLIPASE C"/>
    <property type="match status" value="1"/>
</dbReference>
<comment type="similarity">
    <text evidence="2">Belongs to the glycerophosphoryl diester phosphodiesterase family.</text>
</comment>
<evidence type="ECO:0000256" key="9">
    <source>
        <dbReference type="ARBA" id="ARBA00047392"/>
    </source>
</evidence>
<reference evidence="16" key="3">
    <citation type="submission" date="2019-12" db="UniProtKB">
        <authorList>
            <consortium name="WormBaseParasite"/>
        </authorList>
    </citation>
    <scope>IDENTIFICATION</scope>
</reference>
<evidence type="ECO:0000256" key="13">
    <source>
        <dbReference type="SAM" id="Phobius"/>
    </source>
</evidence>
<proteinExistence type="inferred from homology"/>
<feature type="transmembrane region" description="Helical" evidence="13">
    <location>
        <begin position="6"/>
        <end position="26"/>
    </location>
</feature>
<evidence type="ECO:0000313" key="17">
    <source>
        <dbReference type="WBParaSite" id="TMUE_2000008014.2"/>
    </source>
</evidence>
<dbReference type="InterPro" id="IPR017946">
    <property type="entry name" value="PLC-like_Pdiesterase_TIM-brl"/>
</dbReference>
<dbReference type="Pfam" id="PF03009">
    <property type="entry name" value="GDPD"/>
    <property type="match status" value="1"/>
</dbReference>
<evidence type="ECO:0000256" key="7">
    <source>
        <dbReference type="ARBA" id="ARBA00023136"/>
    </source>
</evidence>
<dbReference type="InterPro" id="IPR030395">
    <property type="entry name" value="GP_PDE_dom"/>
</dbReference>
<sequence length="357" mass="41169">MGILADVELMMLLAFSGYCFLSYLLLKSPFHWHQYPSMTFRAQNVAHRAGGGEAHENTLNAVLRSVCNGVDMVELDLHLTSDGKVVVAHEDHLLRLAGVNKYISKLPYKKLPLLRKQIQNETDPDVKSPVAQSAEERRIPLLEEIFQNLRYLPVNIDIKQNNDKLIKEVNRMLIEYEREQCTVWGNEDEEVNAKLYAMNSNVHLFFSSTRVVRLLFLFYTGLLPFIPMKERFLEIPMLASVTEYYPEVRKKFGIFSKLVMQLGDALLLSPVLFDHLSRRKMHVFIWVLNKDEQFKRAFELGATAAMTDYPTRLAEYLLHNPPREPVEFPRLEAVAAGLEKAKEEVTNLYPEVSNLRA</sequence>
<name>A0A5S6QLG1_TRIMR</name>
<comment type="catalytic activity">
    <reaction evidence="12">
        <text>N,1-di-(9Z-octadecenoyl)-sn-glycero-3-phosphoethanolamine + H2O = N-(9Z-octadecenoyl) ethanolamine + 1-(9Z-octadecenoyl)-sn-glycero-3-phosphate + H(+)</text>
        <dbReference type="Rhea" id="RHEA:56460"/>
        <dbReference type="ChEBI" id="CHEBI:15377"/>
        <dbReference type="ChEBI" id="CHEBI:15378"/>
        <dbReference type="ChEBI" id="CHEBI:71466"/>
        <dbReference type="ChEBI" id="CHEBI:74544"/>
        <dbReference type="ChEBI" id="CHEBI:85222"/>
    </reaction>
    <physiologicalReaction direction="left-to-right" evidence="12">
        <dbReference type="Rhea" id="RHEA:56461"/>
    </physiologicalReaction>
</comment>
<evidence type="ECO:0000313" key="16">
    <source>
        <dbReference type="WBParaSite" id="TMUE_2000008014.1"/>
    </source>
</evidence>
<protein>
    <submittedName>
        <fullName evidence="16 17">GP-PDE domain-containing protein</fullName>
    </submittedName>
</protein>
<dbReference type="WBParaSite" id="TMUE_2000008014.1">
    <property type="protein sequence ID" value="TMUE_2000008014.1"/>
    <property type="gene ID" value="WBGene00291510"/>
</dbReference>
<keyword evidence="4" id="KW-0378">Hydrolase</keyword>
<evidence type="ECO:0000256" key="6">
    <source>
        <dbReference type="ARBA" id="ARBA00023098"/>
    </source>
</evidence>
<dbReference type="GO" id="GO:0046475">
    <property type="term" value="P:glycerophospholipid catabolic process"/>
    <property type="evidence" value="ECO:0007669"/>
    <property type="project" value="TreeGrafter"/>
</dbReference>
<dbReference type="InterPro" id="IPR052271">
    <property type="entry name" value="GDPD-Related"/>
</dbReference>
<evidence type="ECO:0000256" key="5">
    <source>
        <dbReference type="ARBA" id="ARBA00022989"/>
    </source>
</evidence>
<evidence type="ECO:0000256" key="12">
    <source>
        <dbReference type="ARBA" id="ARBA00048947"/>
    </source>
</evidence>
<organism evidence="15 16">
    <name type="scientific">Trichuris muris</name>
    <name type="common">Mouse whipworm</name>
    <dbReference type="NCBI Taxonomy" id="70415"/>
    <lineage>
        <taxon>Eukaryota</taxon>
        <taxon>Metazoa</taxon>
        <taxon>Ecdysozoa</taxon>
        <taxon>Nematoda</taxon>
        <taxon>Enoplea</taxon>
        <taxon>Dorylaimia</taxon>
        <taxon>Trichinellida</taxon>
        <taxon>Trichuridae</taxon>
        <taxon>Trichuris</taxon>
    </lineage>
</organism>
<dbReference type="GO" id="GO:0004622">
    <property type="term" value="F:phosphatidylcholine lysophospholipase activity"/>
    <property type="evidence" value="ECO:0007669"/>
    <property type="project" value="TreeGrafter"/>
</dbReference>
<evidence type="ECO:0000256" key="11">
    <source>
        <dbReference type="ARBA" id="ARBA00048580"/>
    </source>
</evidence>
<feature type="transmembrane region" description="Helical" evidence="13">
    <location>
        <begin position="211"/>
        <end position="228"/>
    </location>
</feature>
<dbReference type="GO" id="GO:0008081">
    <property type="term" value="F:phosphoric diester hydrolase activity"/>
    <property type="evidence" value="ECO:0007669"/>
    <property type="project" value="InterPro"/>
</dbReference>
<dbReference type="PANTHER" id="PTHR42758">
    <property type="entry name" value="PHOSPHATIDYLGLYCEROL PHOSPHOLIPASE C"/>
    <property type="match status" value="1"/>
</dbReference>
<evidence type="ECO:0000259" key="14">
    <source>
        <dbReference type="PROSITE" id="PS51704"/>
    </source>
</evidence>
<dbReference type="AlphaFoldDB" id="A0A5S6QLG1"/>
<reference evidence="15" key="1">
    <citation type="submission" date="2013-11" db="EMBL/GenBank/DDBJ databases">
        <authorList>
            <person name="Aslett M."/>
        </authorList>
    </citation>
    <scope>NUCLEOTIDE SEQUENCE [LARGE SCALE GENOMIC DNA]</scope>
    <source>
        <strain evidence="15">Edinburgh</strain>
    </source>
</reference>
<keyword evidence="6" id="KW-0443">Lipid metabolism</keyword>
<evidence type="ECO:0000256" key="1">
    <source>
        <dbReference type="ARBA" id="ARBA00004370"/>
    </source>
</evidence>
<keyword evidence="15" id="KW-1185">Reference proteome</keyword>
<evidence type="ECO:0000313" key="15">
    <source>
        <dbReference type="Proteomes" id="UP000046395"/>
    </source>
</evidence>
<dbReference type="SUPFAM" id="SSF51695">
    <property type="entry name" value="PLC-like phosphodiesterases"/>
    <property type="match status" value="1"/>
</dbReference>
<comment type="catalytic activity">
    <reaction evidence="11">
        <text>1-O-(1Z-octadecenyl)-sn-glycero-3-phospho-N-hexadecanoyl-ethanolamine + H2O = 1-O-(1Z-octadecenyl)-sn-glycero-3-phosphate + N-hexadecanoylethanolamine + H(+)</text>
        <dbReference type="Rhea" id="RHEA:53184"/>
        <dbReference type="ChEBI" id="CHEBI:15377"/>
        <dbReference type="ChEBI" id="CHEBI:15378"/>
        <dbReference type="ChEBI" id="CHEBI:71464"/>
        <dbReference type="ChEBI" id="CHEBI:137009"/>
        <dbReference type="ChEBI" id="CHEBI:137017"/>
    </reaction>
    <physiologicalReaction direction="left-to-right" evidence="11">
        <dbReference type="Rhea" id="RHEA:53185"/>
    </physiologicalReaction>
</comment>